<keyword evidence="3" id="KW-1185">Reference proteome</keyword>
<evidence type="ECO:0000256" key="1">
    <source>
        <dbReference type="SAM" id="Phobius"/>
    </source>
</evidence>
<reference evidence="2 3" key="1">
    <citation type="submission" date="2019-01" db="EMBL/GenBank/DDBJ databases">
        <title>A draft genome assembly of the solar-powered sea slug Elysia chlorotica.</title>
        <authorList>
            <person name="Cai H."/>
            <person name="Li Q."/>
            <person name="Fang X."/>
            <person name="Li J."/>
            <person name="Curtis N.E."/>
            <person name="Altenburger A."/>
            <person name="Shibata T."/>
            <person name="Feng M."/>
            <person name="Maeda T."/>
            <person name="Schwartz J.A."/>
            <person name="Shigenobu S."/>
            <person name="Lundholm N."/>
            <person name="Nishiyama T."/>
            <person name="Yang H."/>
            <person name="Hasebe M."/>
            <person name="Li S."/>
            <person name="Pierce S.K."/>
            <person name="Wang J."/>
        </authorList>
    </citation>
    <scope>NUCLEOTIDE SEQUENCE [LARGE SCALE GENOMIC DNA]</scope>
    <source>
        <strain evidence="2">EC2010</strain>
        <tissue evidence="2">Whole organism of an adult</tissue>
    </source>
</reference>
<dbReference type="Proteomes" id="UP000271974">
    <property type="component" value="Unassembled WGS sequence"/>
</dbReference>
<comment type="caution">
    <text evidence="2">The sequence shown here is derived from an EMBL/GenBank/DDBJ whole genome shotgun (WGS) entry which is preliminary data.</text>
</comment>
<organism evidence="2 3">
    <name type="scientific">Elysia chlorotica</name>
    <name type="common">Eastern emerald elysia</name>
    <name type="synonym">Sea slug</name>
    <dbReference type="NCBI Taxonomy" id="188477"/>
    <lineage>
        <taxon>Eukaryota</taxon>
        <taxon>Metazoa</taxon>
        <taxon>Spiralia</taxon>
        <taxon>Lophotrochozoa</taxon>
        <taxon>Mollusca</taxon>
        <taxon>Gastropoda</taxon>
        <taxon>Heterobranchia</taxon>
        <taxon>Euthyneura</taxon>
        <taxon>Panpulmonata</taxon>
        <taxon>Sacoglossa</taxon>
        <taxon>Placobranchoidea</taxon>
        <taxon>Plakobranchidae</taxon>
        <taxon>Elysia</taxon>
    </lineage>
</organism>
<feature type="transmembrane region" description="Helical" evidence="1">
    <location>
        <begin position="239"/>
        <end position="258"/>
    </location>
</feature>
<proteinExistence type="predicted"/>
<keyword evidence="1" id="KW-0472">Membrane</keyword>
<evidence type="ECO:0000313" key="3">
    <source>
        <dbReference type="Proteomes" id="UP000271974"/>
    </source>
</evidence>
<sequence length="279" mass="32179">MKINLSMMKMNNQRAYYLGLTLILFLIRMDLSIAYINLSMNLTRDDISTYINHPIQGECKSQVPENSEMRLLFSTSTFWPGFMTMMGEYYILDQVRTVHEMTHAYVKKTQESFEKSSALTTRVVVFKICAQELARAGYNFLHIYCNVMSRYSQGTRTSKVIKIQYAPGKPFLKVHFHDPPSIAFVGRTLRVSCLAPIGSTTASLLFMLMDSSYKQLFWKVSWNGESDYTPPGHNKADSVKIPSVMMMFLTSLFVIMVYKKYVDPLRKSNSLLSFEERDN</sequence>
<feature type="transmembrane region" description="Helical" evidence="1">
    <location>
        <begin position="71"/>
        <end position="92"/>
    </location>
</feature>
<evidence type="ECO:0000313" key="2">
    <source>
        <dbReference type="EMBL" id="RUS71024.1"/>
    </source>
</evidence>
<protein>
    <submittedName>
        <fullName evidence="2">Uncharacterized protein</fullName>
    </submittedName>
</protein>
<dbReference type="EMBL" id="RQTK01001284">
    <property type="protein sequence ID" value="RUS71024.1"/>
    <property type="molecule type" value="Genomic_DNA"/>
</dbReference>
<dbReference type="AlphaFoldDB" id="A0A3S0ZMQ8"/>
<gene>
    <name evidence="2" type="ORF">EGW08_021211</name>
</gene>
<keyword evidence="1" id="KW-0812">Transmembrane</keyword>
<accession>A0A3S0ZMQ8</accession>
<keyword evidence="1" id="KW-1133">Transmembrane helix</keyword>
<feature type="transmembrane region" description="Helical" evidence="1">
    <location>
        <begin position="191"/>
        <end position="209"/>
    </location>
</feature>
<name>A0A3S0ZMQ8_ELYCH</name>